<dbReference type="EMBL" id="BAABIQ010000043">
    <property type="protein sequence ID" value="GAA4803916.1"/>
    <property type="molecule type" value="Genomic_DNA"/>
</dbReference>
<protein>
    <recommendedName>
        <fullName evidence="4">Response regulatory domain-containing protein</fullName>
    </recommendedName>
</protein>
<dbReference type="SMART" id="SM00448">
    <property type="entry name" value="REC"/>
    <property type="match status" value="1"/>
</dbReference>
<accession>A0ABP9C2K9</accession>
<sequence>MALPVNNNHLYKVLIIDDEPLNILALCAVLKSRGYLTVTANSAKEGIAKISNDNTIKLVLMDMMMPDIDGYEATNLIKNNVRTRDLPIIAVTAQAMAHDKEKCLAAGANDYISKPIDIDILMKLINKHLQ</sequence>
<name>A0ABP9C2K9_9SPHI</name>
<evidence type="ECO:0000313" key="5">
    <source>
        <dbReference type="EMBL" id="GAA4803916.1"/>
    </source>
</evidence>
<proteinExistence type="predicted"/>
<keyword evidence="1 3" id="KW-0597">Phosphoprotein</keyword>
<reference evidence="6" key="1">
    <citation type="journal article" date="2019" name="Int. J. Syst. Evol. Microbiol.">
        <title>The Global Catalogue of Microorganisms (GCM) 10K type strain sequencing project: providing services to taxonomists for standard genome sequencing and annotation.</title>
        <authorList>
            <consortium name="The Broad Institute Genomics Platform"/>
            <consortium name="The Broad Institute Genome Sequencing Center for Infectious Disease"/>
            <person name="Wu L."/>
            <person name="Ma J."/>
        </authorList>
    </citation>
    <scope>NUCLEOTIDE SEQUENCE [LARGE SCALE GENOMIC DNA]</scope>
    <source>
        <strain evidence="6">JCM 18200</strain>
    </source>
</reference>
<dbReference type="SUPFAM" id="SSF52172">
    <property type="entry name" value="CheY-like"/>
    <property type="match status" value="1"/>
</dbReference>
<comment type="caution">
    <text evidence="5">The sequence shown here is derived from an EMBL/GenBank/DDBJ whole genome shotgun (WGS) entry which is preliminary data.</text>
</comment>
<evidence type="ECO:0000256" key="1">
    <source>
        <dbReference type="ARBA" id="ARBA00022553"/>
    </source>
</evidence>
<dbReference type="InterPro" id="IPR011006">
    <property type="entry name" value="CheY-like_superfamily"/>
</dbReference>
<feature type="modified residue" description="4-aspartylphosphate" evidence="3">
    <location>
        <position position="62"/>
    </location>
</feature>
<evidence type="ECO:0000259" key="4">
    <source>
        <dbReference type="PROSITE" id="PS50110"/>
    </source>
</evidence>
<evidence type="ECO:0000256" key="3">
    <source>
        <dbReference type="PROSITE-ProRule" id="PRU00169"/>
    </source>
</evidence>
<gene>
    <name evidence="5" type="ORF">GCM10023231_36230</name>
</gene>
<dbReference type="PROSITE" id="PS50110">
    <property type="entry name" value="RESPONSE_REGULATORY"/>
    <property type="match status" value="1"/>
</dbReference>
<dbReference type="Gene3D" id="3.40.50.2300">
    <property type="match status" value="1"/>
</dbReference>
<organism evidence="5 6">
    <name type="scientific">Olivibacter ginsenosidimutans</name>
    <dbReference type="NCBI Taxonomy" id="1176537"/>
    <lineage>
        <taxon>Bacteria</taxon>
        <taxon>Pseudomonadati</taxon>
        <taxon>Bacteroidota</taxon>
        <taxon>Sphingobacteriia</taxon>
        <taxon>Sphingobacteriales</taxon>
        <taxon>Sphingobacteriaceae</taxon>
        <taxon>Olivibacter</taxon>
    </lineage>
</organism>
<dbReference type="PANTHER" id="PTHR45339">
    <property type="entry name" value="HYBRID SIGNAL TRANSDUCTION HISTIDINE KINASE J"/>
    <property type="match status" value="1"/>
</dbReference>
<feature type="domain" description="Response regulatory" evidence="4">
    <location>
        <begin position="12"/>
        <end position="129"/>
    </location>
</feature>
<keyword evidence="2" id="KW-0902">Two-component regulatory system</keyword>
<dbReference type="InterPro" id="IPR001789">
    <property type="entry name" value="Sig_transdc_resp-reg_receiver"/>
</dbReference>
<dbReference type="RefSeq" id="WP_345234050.1">
    <property type="nucleotide sequence ID" value="NZ_BAABIQ010000043.1"/>
</dbReference>
<dbReference type="PANTHER" id="PTHR45339:SF1">
    <property type="entry name" value="HYBRID SIGNAL TRANSDUCTION HISTIDINE KINASE J"/>
    <property type="match status" value="1"/>
</dbReference>
<evidence type="ECO:0000256" key="2">
    <source>
        <dbReference type="ARBA" id="ARBA00023012"/>
    </source>
</evidence>
<dbReference type="Pfam" id="PF00072">
    <property type="entry name" value="Response_reg"/>
    <property type="match status" value="1"/>
</dbReference>
<dbReference type="Proteomes" id="UP001501411">
    <property type="component" value="Unassembled WGS sequence"/>
</dbReference>
<evidence type="ECO:0000313" key="6">
    <source>
        <dbReference type="Proteomes" id="UP001501411"/>
    </source>
</evidence>
<keyword evidence="6" id="KW-1185">Reference proteome</keyword>